<feature type="transmembrane region" description="Helical" evidence="8">
    <location>
        <begin position="191"/>
        <end position="209"/>
    </location>
</feature>
<dbReference type="InterPro" id="IPR000412">
    <property type="entry name" value="ABC_2_transport"/>
</dbReference>
<evidence type="ECO:0000256" key="3">
    <source>
        <dbReference type="ARBA" id="ARBA00022475"/>
    </source>
</evidence>
<evidence type="ECO:0000256" key="4">
    <source>
        <dbReference type="ARBA" id="ARBA00022692"/>
    </source>
</evidence>
<evidence type="ECO:0000256" key="6">
    <source>
        <dbReference type="ARBA" id="ARBA00023136"/>
    </source>
</evidence>
<dbReference type="PANTHER" id="PTHR43077">
    <property type="entry name" value="TRANSPORT PERMEASE YVFS-RELATED"/>
    <property type="match status" value="1"/>
</dbReference>
<sequence>MTQLTLPREQAGGDGARIEAVRQWWTLTMRGLGSIMRNGEVIFAFVSPAFLAVAFYVPLRSIMSQYADIDYAKFLMPIIALQSVGFVASSAAMRSCLDATTGITTRFRTMPVWSAAPILARFSANLVLLVISVVCAAIASLLTGWRPGGGLGGTIGLYALVLTVGIGVAVLSDAIGLLADSPETTSQAIGLPLLILGMLSTGFMPAILFPDWIAPFARNQPVSQFAKAMRAFDDGTATWSYVAPAVWWCVALIVGGAVLTYLGTRKVHR</sequence>
<dbReference type="GO" id="GO:0043190">
    <property type="term" value="C:ATP-binding cassette (ABC) transporter complex"/>
    <property type="evidence" value="ECO:0007669"/>
    <property type="project" value="InterPro"/>
</dbReference>
<evidence type="ECO:0000313" key="11">
    <source>
        <dbReference type="Proteomes" id="UP000466307"/>
    </source>
</evidence>
<evidence type="ECO:0000313" key="10">
    <source>
        <dbReference type="EMBL" id="NDK92602.1"/>
    </source>
</evidence>
<keyword evidence="4 8" id="KW-0812">Transmembrane</keyword>
<dbReference type="InterPro" id="IPR051328">
    <property type="entry name" value="T7SS_ABC-Transporter"/>
</dbReference>
<dbReference type="Pfam" id="PF12698">
    <property type="entry name" value="ABC2_membrane_3"/>
    <property type="match status" value="1"/>
</dbReference>
<reference evidence="10 11" key="1">
    <citation type="submission" date="2020-01" db="EMBL/GenBank/DDBJ databases">
        <title>Investigation of new actinobacteria for the biodesulphurisation of diesel fuel.</title>
        <authorList>
            <person name="Athi Narayanan S.M."/>
        </authorList>
    </citation>
    <scope>NUCLEOTIDE SEQUENCE [LARGE SCALE GENOMIC DNA]</scope>
    <source>
        <strain evidence="10 11">213E</strain>
    </source>
</reference>
<gene>
    <name evidence="10" type="ORF">GYA93_24100</name>
</gene>
<feature type="transmembrane region" description="Helical" evidence="8">
    <location>
        <begin position="118"/>
        <end position="143"/>
    </location>
</feature>
<feature type="transmembrane region" description="Helical" evidence="8">
    <location>
        <begin position="155"/>
        <end position="179"/>
    </location>
</feature>
<dbReference type="Proteomes" id="UP000466307">
    <property type="component" value="Unassembled WGS sequence"/>
</dbReference>
<dbReference type="RefSeq" id="WP_059035326.1">
    <property type="nucleotide sequence ID" value="NZ_JAADZU010000147.1"/>
</dbReference>
<evidence type="ECO:0000256" key="1">
    <source>
        <dbReference type="ARBA" id="ARBA00004651"/>
    </source>
</evidence>
<accession>A0A7K3LWG7</accession>
<comment type="similarity">
    <text evidence="2">Belongs to the ABC-2 integral membrane protein family.</text>
</comment>
<evidence type="ECO:0000256" key="2">
    <source>
        <dbReference type="ARBA" id="ARBA00007783"/>
    </source>
</evidence>
<dbReference type="EMBL" id="JAADZU010000147">
    <property type="protein sequence ID" value="NDK92602.1"/>
    <property type="molecule type" value="Genomic_DNA"/>
</dbReference>
<protein>
    <submittedName>
        <fullName evidence="10">ABC transporter permease</fullName>
    </submittedName>
</protein>
<evidence type="ECO:0000256" key="5">
    <source>
        <dbReference type="ARBA" id="ARBA00022989"/>
    </source>
</evidence>
<dbReference type="InterPro" id="IPR013525">
    <property type="entry name" value="ABC2_TM"/>
</dbReference>
<feature type="transmembrane region" description="Helical" evidence="8">
    <location>
        <begin position="245"/>
        <end position="264"/>
    </location>
</feature>
<name>A0A7K3LWG7_9ACTN</name>
<feature type="transmembrane region" description="Helical" evidence="8">
    <location>
        <begin position="74"/>
        <end position="97"/>
    </location>
</feature>
<keyword evidence="3" id="KW-1003">Cell membrane</keyword>
<dbReference type="PANTHER" id="PTHR43077:SF8">
    <property type="entry name" value="DOXORUBICIN RESISTANCE ABC TRANSPORTER PERMEASE PROTEIN DRRB"/>
    <property type="match status" value="1"/>
</dbReference>
<feature type="transmembrane region" description="Helical" evidence="8">
    <location>
        <begin position="39"/>
        <end position="59"/>
    </location>
</feature>
<organism evidence="10 11">
    <name type="scientific">Gordonia desulfuricans</name>
    <dbReference type="NCBI Taxonomy" id="89051"/>
    <lineage>
        <taxon>Bacteria</taxon>
        <taxon>Bacillati</taxon>
        <taxon>Actinomycetota</taxon>
        <taxon>Actinomycetes</taxon>
        <taxon>Mycobacteriales</taxon>
        <taxon>Gordoniaceae</taxon>
        <taxon>Gordonia</taxon>
    </lineage>
</organism>
<feature type="domain" description="ABC-2 type transporter transmembrane" evidence="9">
    <location>
        <begin position="54"/>
        <end position="260"/>
    </location>
</feature>
<dbReference type="GO" id="GO:0140359">
    <property type="term" value="F:ABC-type transporter activity"/>
    <property type="evidence" value="ECO:0007669"/>
    <property type="project" value="InterPro"/>
</dbReference>
<evidence type="ECO:0000256" key="8">
    <source>
        <dbReference type="SAM" id="Phobius"/>
    </source>
</evidence>
<keyword evidence="6 8" id="KW-0472">Membrane</keyword>
<dbReference type="PIRSF" id="PIRSF006648">
    <property type="entry name" value="DrrB"/>
    <property type="match status" value="1"/>
</dbReference>
<comment type="subcellular location">
    <subcellularLocation>
        <location evidence="1">Cell membrane</location>
        <topology evidence="1">Multi-pass membrane protein</topology>
    </subcellularLocation>
</comment>
<proteinExistence type="inferred from homology"/>
<keyword evidence="11" id="KW-1185">Reference proteome</keyword>
<keyword evidence="7" id="KW-0046">Antibiotic resistance</keyword>
<keyword evidence="5 8" id="KW-1133">Transmembrane helix</keyword>
<evidence type="ECO:0000259" key="9">
    <source>
        <dbReference type="Pfam" id="PF12698"/>
    </source>
</evidence>
<dbReference type="GO" id="GO:0046677">
    <property type="term" value="P:response to antibiotic"/>
    <property type="evidence" value="ECO:0007669"/>
    <property type="project" value="UniProtKB-KW"/>
</dbReference>
<comment type="caution">
    <text evidence="10">The sequence shown here is derived from an EMBL/GenBank/DDBJ whole genome shotgun (WGS) entry which is preliminary data.</text>
</comment>
<evidence type="ECO:0000256" key="7">
    <source>
        <dbReference type="ARBA" id="ARBA00023251"/>
    </source>
</evidence>
<dbReference type="AlphaFoldDB" id="A0A7K3LWG7"/>